<keyword evidence="1" id="KW-0812">Transmembrane</keyword>
<comment type="caution">
    <text evidence="2">The sequence shown here is derived from an EMBL/GenBank/DDBJ whole genome shotgun (WGS) entry which is preliminary data.</text>
</comment>
<name>A0ABT6ZZC3_9ACTN</name>
<proteinExistence type="predicted"/>
<dbReference type="EMBL" id="JANCPR020000020">
    <property type="protein sequence ID" value="MDJ1134421.1"/>
    <property type="molecule type" value="Genomic_DNA"/>
</dbReference>
<keyword evidence="1" id="KW-1133">Transmembrane helix</keyword>
<keyword evidence="1" id="KW-0472">Membrane</keyword>
<evidence type="ECO:0000256" key="1">
    <source>
        <dbReference type="SAM" id="Phobius"/>
    </source>
</evidence>
<feature type="transmembrane region" description="Helical" evidence="1">
    <location>
        <begin position="85"/>
        <end position="106"/>
    </location>
</feature>
<protein>
    <submittedName>
        <fullName evidence="2">Uncharacterized protein</fullName>
    </submittedName>
</protein>
<reference evidence="2 3" key="1">
    <citation type="submission" date="2023-05" db="EMBL/GenBank/DDBJ databases">
        <title>Streptantibioticus silvisoli sp. nov., acidotolerant actinomycetes 1 from pine litter.</title>
        <authorList>
            <person name="Swiecimska M."/>
            <person name="Golinska P."/>
            <person name="Sangal V."/>
            <person name="Wachnowicz B."/>
            <person name="Goodfellow M."/>
        </authorList>
    </citation>
    <scope>NUCLEOTIDE SEQUENCE [LARGE SCALE GENOMIC DNA]</scope>
    <source>
        <strain evidence="2 3">DSM 42109</strain>
    </source>
</reference>
<dbReference type="Proteomes" id="UP001214441">
    <property type="component" value="Unassembled WGS sequence"/>
</dbReference>
<accession>A0ABT6ZZC3</accession>
<evidence type="ECO:0000313" key="3">
    <source>
        <dbReference type="Proteomes" id="UP001214441"/>
    </source>
</evidence>
<feature type="transmembrane region" description="Helical" evidence="1">
    <location>
        <begin position="21"/>
        <end position="49"/>
    </location>
</feature>
<gene>
    <name evidence="2" type="ORF">NMN56_021115</name>
</gene>
<sequence length="227" mass="23464">MRTQLRRLGRRLRPAPAPEGQLPATWMLAVILALLLSVLSVAFVLTVLGPSGWDAGSFAIGVVTLLGTLLFGLRTFGEYKPGQFVLATGVALLVAVGAGLALYLALDAGPEDVTDKTTLRGNMAMGPGDEATATVGERPTGGELRLRLVATNESPGTPCLPLSGLAFVGGSLTEAQTVELEDTTEVTIPVDESAPKVTVTLGLRGAGGGPVQRGCRISLALDRADYN</sequence>
<keyword evidence="3" id="KW-1185">Reference proteome</keyword>
<evidence type="ECO:0000313" key="2">
    <source>
        <dbReference type="EMBL" id="MDJ1134421.1"/>
    </source>
</evidence>
<dbReference type="RefSeq" id="WP_274041922.1">
    <property type="nucleotide sequence ID" value="NZ_JANCPR020000020.1"/>
</dbReference>
<organism evidence="2 3">
    <name type="scientific">Streptomyces iconiensis</name>
    <dbReference type="NCBI Taxonomy" id="1384038"/>
    <lineage>
        <taxon>Bacteria</taxon>
        <taxon>Bacillati</taxon>
        <taxon>Actinomycetota</taxon>
        <taxon>Actinomycetes</taxon>
        <taxon>Kitasatosporales</taxon>
        <taxon>Streptomycetaceae</taxon>
        <taxon>Streptomyces</taxon>
    </lineage>
</organism>
<feature type="transmembrane region" description="Helical" evidence="1">
    <location>
        <begin position="55"/>
        <end position="73"/>
    </location>
</feature>